<feature type="transmembrane region" description="Helical" evidence="1">
    <location>
        <begin position="103"/>
        <end position="123"/>
    </location>
</feature>
<organism evidence="2 3">
    <name type="scientific">Arcobacter venerupis</name>
    <dbReference type="NCBI Taxonomy" id="1054033"/>
    <lineage>
        <taxon>Bacteria</taxon>
        <taxon>Pseudomonadati</taxon>
        <taxon>Campylobacterota</taxon>
        <taxon>Epsilonproteobacteria</taxon>
        <taxon>Campylobacterales</taxon>
        <taxon>Arcobacteraceae</taxon>
        <taxon>Arcobacter</taxon>
    </lineage>
</organism>
<dbReference type="EMBL" id="CP053840">
    <property type="protein sequence ID" value="QKF66406.1"/>
    <property type="molecule type" value="Genomic_DNA"/>
</dbReference>
<proteinExistence type="predicted"/>
<name>A0AAE7B7B8_9BACT</name>
<keyword evidence="3" id="KW-1185">Reference proteome</keyword>
<dbReference type="Proteomes" id="UP000503482">
    <property type="component" value="Chromosome"/>
</dbReference>
<reference evidence="2 3" key="1">
    <citation type="submission" date="2020-05" db="EMBL/GenBank/DDBJ databases">
        <title>Complete genome sequencing of Campylobacter and Arcobacter type strains.</title>
        <authorList>
            <person name="Miller W.G."/>
            <person name="Yee E."/>
        </authorList>
    </citation>
    <scope>NUCLEOTIDE SEQUENCE [LARGE SCALE GENOMIC DNA]</scope>
    <source>
        <strain evidence="2 3">LMG 26156</strain>
    </source>
</reference>
<accession>A0AAE7B7B8</accession>
<dbReference type="KEGG" id="avp:AVENP_0846"/>
<gene>
    <name evidence="2" type="ORF">AVENP_0846</name>
</gene>
<keyword evidence="1" id="KW-1133">Transmembrane helix</keyword>
<evidence type="ECO:0000313" key="3">
    <source>
        <dbReference type="Proteomes" id="UP000503482"/>
    </source>
</evidence>
<evidence type="ECO:0000313" key="2">
    <source>
        <dbReference type="EMBL" id="QKF66406.1"/>
    </source>
</evidence>
<protein>
    <submittedName>
        <fullName evidence="2">Membrane protein</fullName>
    </submittedName>
</protein>
<keyword evidence="1" id="KW-0472">Membrane</keyword>
<feature type="transmembrane region" description="Helical" evidence="1">
    <location>
        <begin position="65"/>
        <end position="83"/>
    </location>
</feature>
<sequence length="150" mass="17484">MIEDKFIKFLLAITFLGLSICFLYIGNQIIKYFLFKSRVLDTTTVSQEDSEPLKNGSRIGFYERVLYFIGIVTQNWILVSLVIGLKTISRYQKLDNQNNAEYFLIGSLLSLIYSIIVSMLFIFSYKIFGIEYLDYIYNLTVHNINVVNLK</sequence>
<keyword evidence="1" id="KW-0812">Transmembrane</keyword>
<dbReference type="RefSeq" id="WP_128357452.1">
    <property type="nucleotide sequence ID" value="NZ_CP053840.1"/>
</dbReference>
<evidence type="ECO:0000256" key="1">
    <source>
        <dbReference type="SAM" id="Phobius"/>
    </source>
</evidence>
<dbReference type="AlphaFoldDB" id="A0AAE7B7B8"/>
<feature type="transmembrane region" description="Helical" evidence="1">
    <location>
        <begin position="6"/>
        <end position="26"/>
    </location>
</feature>